<name>A0A430BN91_SPHYA</name>
<organism evidence="2 3">
    <name type="scientific">Sphingobium yanoikuyae</name>
    <name type="common">Sphingomonas yanoikuyae</name>
    <dbReference type="NCBI Taxonomy" id="13690"/>
    <lineage>
        <taxon>Bacteria</taxon>
        <taxon>Pseudomonadati</taxon>
        <taxon>Pseudomonadota</taxon>
        <taxon>Alphaproteobacteria</taxon>
        <taxon>Sphingomonadales</taxon>
        <taxon>Sphingomonadaceae</taxon>
        <taxon>Sphingobium</taxon>
    </lineage>
</organism>
<dbReference type="PANTHER" id="PTHR43014">
    <property type="entry name" value="MERCURIC REDUCTASE"/>
    <property type="match status" value="1"/>
</dbReference>
<dbReference type="InterPro" id="IPR023753">
    <property type="entry name" value="FAD/NAD-binding_dom"/>
</dbReference>
<accession>A0A430BN91</accession>
<dbReference type="SUPFAM" id="SSF51905">
    <property type="entry name" value="FAD/NAD(P)-binding domain"/>
    <property type="match status" value="1"/>
</dbReference>
<dbReference type="GO" id="GO:0050660">
    <property type="term" value="F:flavin adenine dinucleotide binding"/>
    <property type="evidence" value="ECO:0007669"/>
    <property type="project" value="TreeGrafter"/>
</dbReference>
<dbReference type="PANTHER" id="PTHR43014:SF2">
    <property type="entry name" value="MERCURIC REDUCTASE"/>
    <property type="match status" value="1"/>
</dbReference>
<sequence length="369" mass="39269">MPGFCDLLMQRRKVMSEQFDAIVVGAGQSGPFLAAKLAEAGQKVAVIEREHLGGTCVNDGCTPTKTLIASARAAWSARHAAEFGVGITGPITVDMRAVKARKDAVVNASVRSLTSWLGSLETLEVIEGSGSFVSTSEINVGGRVLSAPQIFINVGGSPLIPDWPGLQDVAFMTNTSIMDLDVVPAHLIITGGSYIGLEFAQMYARFGSKVTVIERAPRVAAREDEDISSEIRRILEADGISFLLGSEVERVEPIGGDIRVHVRTDGVASTVQGSHLLVALGRLPNTASLNVEAAGLELDARGFIPVDDHLRTRVKGIWALGDVNGRGAFTHTSYHDHEIVADNLLDGGRHLKVCAPDNDLADIMRTSAN</sequence>
<protein>
    <recommendedName>
        <fullName evidence="1">FAD/NAD(P)-binding domain-containing protein</fullName>
    </recommendedName>
</protein>
<dbReference type="AlphaFoldDB" id="A0A430BN91"/>
<dbReference type="Pfam" id="PF07992">
    <property type="entry name" value="Pyr_redox_2"/>
    <property type="match status" value="1"/>
</dbReference>
<dbReference type="InterPro" id="IPR036188">
    <property type="entry name" value="FAD/NAD-bd_sf"/>
</dbReference>
<evidence type="ECO:0000259" key="1">
    <source>
        <dbReference type="Pfam" id="PF07992"/>
    </source>
</evidence>
<dbReference type="Proteomes" id="UP000287401">
    <property type="component" value="Unassembled WGS sequence"/>
</dbReference>
<comment type="caution">
    <text evidence="2">The sequence shown here is derived from an EMBL/GenBank/DDBJ whole genome shotgun (WGS) entry which is preliminary data.</text>
</comment>
<dbReference type="Gene3D" id="3.50.50.60">
    <property type="entry name" value="FAD/NAD(P)-binding domain"/>
    <property type="match status" value="2"/>
</dbReference>
<evidence type="ECO:0000313" key="2">
    <source>
        <dbReference type="EMBL" id="RSU54172.1"/>
    </source>
</evidence>
<proteinExistence type="predicted"/>
<dbReference type="RefSeq" id="WP_125999528.1">
    <property type="nucleotide sequence ID" value="NZ_QRAL01000029.1"/>
</dbReference>
<reference evidence="2 3" key="1">
    <citation type="submission" date="2018-07" db="EMBL/GenBank/DDBJ databases">
        <title>Genomic and Epidemiologic Investigation of an Indolent Hospital Outbreak.</title>
        <authorList>
            <person name="Johnson R.C."/>
            <person name="Deming C."/>
            <person name="Conlan S."/>
            <person name="Zellmer C.J."/>
            <person name="Michelin A.V."/>
            <person name="Lee-Lin S."/>
            <person name="Thomas P.J."/>
            <person name="Park M."/>
            <person name="Weingarten R.A."/>
            <person name="Less J."/>
            <person name="Dekker J.P."/>
            <person name="Frank K.M."/>
            <person name="Musser K.A."/>
            <person name="Mcquiston J.R."/>
            <person name="Henderson D.K."/>
            <person name="Lau A.F."/>
            <person name="Palmore T.N."/>
            <person name="Segre J.A."/>
        </authorList>
    </citation>
    <scope>NUCLEOTIDE SEQUENCE [LARGE SCALE GENOMIC DNA]</scope>
    <source>
        <strain evidence="2 3">SK-NIH.Env6_1116</strain>
    </source>
</reference>
<gene>
    <name evidence="2" type="ORF">DAH51_20190</name>
</gene>
<dbReference type="PRINTS" id="PR00368">
    <property type="entry name" value="FADPNR"/>
</dbReference>
<dbReference type="EMBL" id="QRAL01000029">
    <property type="protein sequence ID" value="RSU54172.1"/>
    <property type="molecule type" value="Genomic_DNA"/>
</dbReference>
<dbReference type="PRINTS" id="PR00411">
    <property type="entry name" value="PNDRDTASEI"/>
</dbReference>
<dbReference type="GO" id="GO:0003955">
    <property type="term" value="F:NAD(P)H dehydrogenase (quinone) activity"/>
    <property type="evidence" value="ECO:0007669"/>
    <property type="project" value="TreeGrafter"/>
</dbReference>
<evidence type="ECO:0000313" key="3">
    <source>
        <dbReference type="Proteomes" id="UP000287401"/>
    </source>
</evidence>
<feature type="domain" description="FAD/NAD(P)-binding" evidence="1">
    <location>
        <begin position="20"/>
        <end position="333"/>
    </location>
</feature>